<reference evidence="1" key="2">
    <citation type="journal article" date="2015" name="Fish Shellfish Immunol.">
        <title>Early steps in the European eel (Anguilla anguilla)-Vibrio vulnificus interaction in the gills: Role of the RtxA13 toxin.</title>
        <authorList>
            <person name="Callol A."/>
            <person name="Pajuelo D."/>
            <person name="Ebbesson L."/>
            <person name="Teles M."/>
            <person name="MacKenzie S."/>
            <person name="Amaro C."/>
        </authorList>
    </citation>
    <scope>NUCLEOTIDE SEQUENCE</scope>
</reference>
<reference evidence="1" key="1">
    <citation type="submission" date="2014-11" db="EMBL/GenBank/DDBJ databases">
        <authorList>
            <person name="Amaro Gonzalez C."/>
        </authorList>
    </citation>
    <scope>NUCLEOTIDE SEQUENCE</scope>
</reference>
<protein>
    <submittedName>
        <fullName evidence="1">Uncharacterized protein</fullName>
    </submittedName>
</protein>
<accession>A0A0E9PZ94</accession>
<dbReference type="AlphaFoldDB" id="A0A0E9PZ94"/>
<proteinExistence type="predicted"/>
<evidence type="ECO:0000313" key="1">
    <source>
        <dbReference type="EMBL" id="JAH09385.1"/>
    </source>
</evidence>
<name>A0A0E9PZ94_ANGAN</name>
<organism evidence="1">
    <name type="scientific">Anguilla anguilla</name>
    <name type="common">European freshwater eel</name>
    <name type="synonym">Muraena anguilla</name>
    <dbReference type="NCBI Taxonomy" id="7936"/>
    <lineage>
        <taxon>Eukaryota</taxon>
        <taxon>Metazoa</taxon>
        <taxon>Chordata</taxon>
        <taxon>Craniata</taxon>
        <taxon>Vertebrata</taxon>
        <taxon>Euteleostomi</taxon>
        <taxon>Actinopterygii</taxon>
        <taxon>Neopterygii</taxon>
        <taxon>Teleostei</taxon>
        <taxon>Anguilliformes</taxon>
        <taxon>Anguillidae</taxon>
        <taxon>Anguilla</taxon>
    </lineage>
</organism>
<sequence>MGGPKEDMTLLGPILRAHPDFQLTGLGLGNVRIVSFHPPCQELAPGKDRELLLHPFRFIRVK</sequence>
<dbReference type="EMBL" id="GBXM01099192">
    <property type="protein sequence ID" value="JAH09385.1"/>
    <property type="molecule type" value="Transcribed_RNA"/>
</dbReference>